<gene>
    <name evidence="1" type="ORF">HPP92_023520</name>
</gene>
<dbReference type="OrthoDB" id="193467at2759"/>
<keyword evidence="2" id="KW-1185">Reference proteome</keyword>
<organism evidence="1 2">
    <name type="scientific">Vanilla planifolia</name>
    <name type="common">Vanilla</name>
    <dbReference type="NCBI Taxonomy" id="51239"/>
    <lineage>
        <taxon>Eukaryota</taxon>
        <taxon>Viridiplantae</taxon>
        <taxon>Streptophyta</taxon>
        <taxon>Embryophyta</taxon>
        <taxon>Tracheophyta</taxon>
        <taxon>Spermatophyta</taxon>
        <taxon>Magnoliopsida</taxon>
        <taxon>Liliopsida</taxon>
        <taxon>Asparagales</taxon>
        <taxon>Orchidaceae</taxon>
        <taxon>Vanilloideae</taxon>
        <taxon>Vanilleae</taxon>
        <taxon>Vanilla</taxon>
    </lineage>
</organism>
<evidence type="ECO:0000313" key="1">
    <source>
        <dbReference type="EMBL" id="KAG0458363.1"/>
    </source>
</evidence>
<reference evidence="1 2" key="1">
    <citation type="journal article" date="2020" name="Nat. Food">
        <title>A phased Vanilla planifolia genome enables genetic improvement of flavour and production.</title>
        <authorList>
            <person name="Hasing T."/>
            <person name="Tang H."/>
            <person name="Brym M."/>
            <person name="Khazi F."/>
            <person name="Huang T."/>
            <person name="Chambers A.H."/>
        </authorList>
    </citation>
    <scope>NUCLEOTIDE SEQUENCE [LARGE SCALE GENOMIC DNA]</scope>
    <source>
        <tissue evidence="1">Leaf</tissue>
    </source>
</reference>
<dbReference type="EMBL" id="JADCNL010000012">
    <property type="protein sequence ID" value="KAG0458363.1"/>
    <property type="molecule type" value="Genomic_DNA"/>
</dbReference>
<dbReference type="Proteomes" id="UP000636800">
    <property type="component" value="Chromosome 12"/>
</dbReference>
<comment type="caution">
    <text evidence="1">The sequence shown here is derived from an EMBL/GenBank/DDBJ whole genome shotgun (WGS) entry which is preliminary data.</text>
</comment>
<sequence length="116" mass="13301">MLGSAHLTTETANMGFRELAIRATIARAQFAHRLASTTNLSTPRRAHKGSLGRLPRALRRHHRKPQPLALHRLLTRRLSNLAERCHRQPTNLPQRIRGAQLFLPLRLYSLPLPQHF</sequence>
<proteinExistence type="predicted"/>
<name>A0A835UEJ1_VANPL</name>
<accession>A0A835UEJ1</accession>
<dbReference type="AlphaFoldDB" id="A0A835UEJ1"/>
<evidence type="ECO:0000313" key="2">
    <source>
        <dbReference type="Proteomes" id="UP000636800"/>
    </source>
</evidence>
<protein>
    <submittedName>
        <fullName evidence="1">Uncharacterized protein</fullName>
    </submittedName>
</protein>